<feature type="compositionally biased region" description="Polar residues" evidence="10">
    <location>
        <begin position="401"/>
        <end position="414"/>
    </location>
</feature>
<evidence type="ECO:0000313" key="11">
    <source>
        <dbReference type="Proteomes" id="UP000515152"/>
    </source>
</evidence>
<keyword evidence="7" id="KW-0966">Cell projection</keyword>
<feature type="compositionally biased region" description="Acidic residues" evidence="10">
    <location>
        <begin position="654"/>
        <end position="671"/>
    </location>
</feature>
<organism evidence="11 12">
    <name type="scientific">Clupea harengus</name>
    <name type="common">Atlantic herring</name>
    <dbReference type="NCBI Taxonomy" id="7950"/>
    <lineage>
        <taxon>Eukaryota</taxon>
        <taxon>Metazoa</taxon>
        <taxon>Chordata</taxon>
        <taxon>Craniata</taxon>
        <taxon>Vertebrata</taxon>
        <taxon>Euteleostomi</taxon>
        <taxon>Actinopterygii</taxon>
        <taxon>Neopterygii</taxon>
        <taxon>Teleostei</taxon>
        <taxon>Clupei</taxon>
        <taxon>Clupeiformes</taxon>
        <taxon>Clupeoidei</taxon>
        <taxon>Clupeidae</taxon>
        <taxon>Clupea</taxon>
    </lineage>
</organism>
<feature type="region of interest" description="Disordered" evidence="10">
    <location>
        <begin position="240"/>
        <end position="264"/>
    </location>
</feature>
<dbReference type="GO" id="GO:0007051">
    <property type="term" value="P:spindle organization"/>
    <property type="evidence" value="ECO:0007669"/>
    <property type="project" value="InterPro"/>
</dbReference>
<dbReference type="PANTHER" id="PTHR16299:SF2">
    <property type="entry name" value="CENTROSOMAL PROTEIN KIZUNA"/>
    <property type="match status" value="1"/>
</dbReference>
<evidence type="ECO:0000256" key="5">
    <source>
        <dbReference type="ARBA" id="ARBA00022490"/>
    </source>
</evidence>
<evidence type="ECO:0000256" key="6">
    <source>
        <dbReference type="ARBA" id="ARBA00023212"/>
    </source>
</evidence>
<feature type="region of interest" description="Disordered" evidence="10">
    <location>
        <begin position="110"/>
        <end position="167"/>
    </location>
</feature>
<feature type="compositionally biased region" description="Basic and acidic residues" evidence="10">
    <location>
        <begin position="590"/>
        <end position="605"/>
    </location>
</feature>
<dbReference type="KEGG" id="char:122130592"/>
<evidence type="ECO:0000256" key="3">
    <source>
        <dbReference type="ARBA" id="ARBA00010767"/>
    </source>
</evidence>
<name>A0A8M1KBI3_CLUHA</name>
<dbReference type="InterPro" id="IPR026742">
    <property type="entry name" value="Centrosomal_kizuma"/>
</dbReference>
<feature type="compositionally biased region" description="Acidic residues" evidence="10">
    <location>
        <begin position="500"/>
        <end position="520"/>
    </location>
</feature>
<evidence type="ECO:0000256" key="4">
    <source>
        <dbReference type="ARBA" id="ARBA00013872"/>
    </source>
</evidence>
<feature type="compositionally biased region" description="Acidic residues" evidence="10">
    <location>
        <begin position="756"/>
        <end position="765"/>
    </location>
</feature>
<feature type="compositionally biased region" description="Gly residues" evidence="10">
    <location>
        <begin position="298"/>
        <end position="311"/>
    </location>
</feature>
<keyword evidence="5" id="KW-0963">Cytoplasm</keyword>
<gene>
    <name evidence="12" type="primary">LOC122130592</name>
</gene>
<dbReference type="AlphaFoldDB" id="A0A8M1KBI3"/>
<evidence type="ECO:0000256" key="9">
    <source>
        <dbReference type="ARBA" id="ARBA00031153"/>
    </source>
</evidence>
<feature type="compositionally biased region" description="Acidic residues" evidence="10">
    <location>
        <begin position="538"/>
        <end position="550"/>
    </location>
</feature>
<evidence type="ECO:0000256" key="7">
    <source>
        <dbReference type="ARBA" id="ARBA00023273"/>
    </source>
</evidence>
<accession>A0A8M1KBI3</accession>
<comment type="subcellular location">
    <subcellularLocation>
        <location evidence="1">Cytoplasm</location>
        <location evidence="1">Cytoskeleton</location>
        <location evidence="1">Cilium basal body</location>
    </subcellularLocation>
    <subcellularLocation>
        <location evidence="2">Cytoplasm</location>
        <location evidence="2">Cytoskeleton</location>
        <location evidence="2">Microtubule organizing center</location>
        <location evidence="2">Centrosome</location>
    </subcellularLocation>
</comment>
<dbReference type="RefSeq" id="XP_042561257.1">
    <property type="nucleotide sequence ID" value="XM_042705323.1"/>
</dbReference>
<feature type="compositionally biased region" description="Acidic residues" evidence="10">
    <location>
        <begin position="606"/>
        <end position="632"/>
    </location>
</feature>
<feature type="compositionally biased region" description="Polar residues" evidence="10">
    <location>
        <begin position="572"/>
        <end position="589"/>
    </location>
</feature>
<feature type="region of interest" description="Disordered" evidence="10">
    <location>
        <begin position="716"/>
        <end position="765"/>
    </location>
</feature>
<dbReference type="PANTHER" id="PTHR16299">
    <property type="entry name" value="CENTROSOMAL PROTEIN KIZUNA"/>
    <property type="match status" value="1"/>
</dbReference>
<comment type="function">
    <text evidence="8">Centrosomal protein required for establishing a robust mitotic centrosome architecture that can endure the forces that converge on the centrosomes during spindle formation. Required for stabilizing the expanded pericentriolar material around the centriole.</text>
</comment>
<dbReference type="Proteomes" id="UP000515152">
    <property type="component" value="Unplaced"/>
</dbReference>
<feature type="compositionally biased region" description="Basic and acidic residues" evidence="10">
    <location>
        <begin position="524"/>
        <end position="537"/>
    </location>
</feature>
<dbReference type="GO" id="GO:0005813">
    <property type="term" value="C:centrosome"/>
    <property type="evidence" value="ECO:0007669"/>
    <property type="project" value="UniProtKB-SubCell"/>
</dbReference>
<dbReference type="OrthoDB" id="8952129at2759"/>
<evidence type="ECO:0000256" key="2">
    <source>
        <dbReference type="ARBA" id="ARBA00004300"/>
    </source>
</evidence>
<feature type="region of interest" description="Disordered" evidence="10">
    <location>
        <begin position="287"/>
        <end position="671"/>
    </location>
</feature>
<feature type="compositionally biased region" description="Low complexity" evidence="10">
    <location>
        <begin position="349"/>
        <end position="362"/>
    </location>
</feature>
<dbReference type="GeneID" id="122130592"/>
<feature type="compositionally biased region" description="Acidic residues" evidence="10">
    <location>
        <begin position="478"/>
        <end position="487"/>
    </location>
</feature>
<feature type="compositionally biased region" description="Low complexity" evidence="10">
    <location>
        <begin position="415"/>
        <end position="431"/>
    </location>
</feature>
<evidence type="ECO:0000313" key="12">
    <source>
        <dbReference type="RefSeq" id="XP_042561257.1"/>
    </source>
</evidence>
<reference evidence="12" key="1">
    <citation type="submission" date="2025-08" db="UniProtKB">
        <authorList>
            <consortium name="RefSeq"/>
        </authorList>
    </citation>
    <scope>IDENTIFICATION</scope>
</reference>
<feature type="compositionally biased region" description="Low complexity" evidence="10">
    <location>
        <begin position="114"/>
        <end position="130"/>
    </location>
</feature>
<sequence length="765" mass="85530">MERQNNLETVQHEQHMSRAAKLQCRWLEVSERERQAHIYNRQLLQDFNRAQDTINDLMARTTAMNTLRVEYERHVEQLYPQWCQKLQEKRLSTQRKRLEMHLRECVKRMDNESPEAPSSNSASYSFPSNAHSNHSDGRQKGQTQRPRNTHEAERFNKPNALINQNSSNISGFSQLPYTWLTQVNQQIPRSDQMVTEPRGAQSSHGIPLPPFSLPARGEVYNMHAPVQQEPPFVEDHLRENPPYPQSRAGVGKGLTPRAQPNSYTSYPPLGLPMLNPAVWRAMGMPEHSGEDIQSSQGMGEGGSGGGGGGDRGPMSFQPPRSPGRGRRMGMNDGTNDRTCELDTKPVRLSGADGESSAASSTSRKSKKKGKEGRGAQIPVMMEREDTISLQSSAVSQASLVPNLSNEVLSRSTYVEDSSSESAESTPEPSISRRSKSTNGTPGQTIAQREDRSIKITPAKQLGKGAITSTRAQERPQEQTEEETEGNEESLVPSVRNDTADGGDDERLETGDEESEEEQMNEEMVGERVDKAEAAEEEKSGEEDDEEEEEEVLSHPGQLKASSEAASDRVLSDGSQKSRNAKSKTTSSPEMNKDKEDDNSQIKEETSAAEEEEDEEEYEDIEEEEGDVEDEVEQQPMSAIRKEERISNRKHAVNLEDEDEDLYNQEIEDDEDDDVIVDNEYAPSEGHAYNFLKYLGEKDDDDDDIEGLLAPKVEVQNQKEMIPKVTINPKGSESDSGAEVPQKKNSPMAPEDGNINSDDEFDHFYD</sequence>
<evidence type="ECO:0000256" key="10">
    <source>
        <dbReference type="SAM" id="MobiDB-lite"/>
    </source>
</evidence>
<comment type="similarity">
    <text evidence="3">Belongs to the kizuna family.</text>
</comment>
<feature type="compositionally biased region" description="Polar residues" evidence="10">
    <location>
        <begin position="436"/>
        <end position="446"/>
    </location>
</feature>
<feature type="compositionally biased region" description="Low complexity" evidence="10">
    <location>
        <begin position="388"/>
        <end position="400"/>
    </location>
</feature>
<feature type="compositionally biased region" description="Basic and acidic residues" evidence="10">
    <location>
        <begin position="334"/>
        <end position="345"/>
    </location>
</feature>
<proteinExistence type="inferred from homology"/>
<evidence type="ECO:0000256" key="1">
    <source>
        <dbReference type="ARBA" id="ARBA00004120"/>
    </source>
</evidence>
<keyword evidence="6" id="KW-0206">Cytoskeleton</keyword>
<protein>
    <recommendedName>
        <fullName evidence="4">Centrosomal protein kizuna</fullName>
    </recommendedName>
    <alternativeName>
        <fullName evidence="9">Polo-like kinase 1 substrate 1</fullName>
    </alternativeName>
</protein>
<evidence type="ECO:0000256" key="8">
    <source>
        <dbReference type="ARBA" id="ARBA00024919"/>
    </source>
</evidence>
<keyword evidence="11" id="KW-1185">Reference proteome</keyword>